<evidence type="ECO:0000313" key="2">
    <source>
        <dbReference type="Proteomes" id="UP001189429"/>
    </source>
</evidence>
<evidence type="ECO:0000313" key="1">
    <source>
        <dbReference type="EMBL" id="CAK0808501.1"/>
    </source>
</evidence>
<reference evidence="1" key="1">
    <citation type="submission" date="2023-10" db="EMBL/GenBank/DDBJ databases">
        <authorList>
            <person name="Chen Y."/>
            <person name="Shah S."/>
            <person name="Dougan E. K."/>
            <person name="Thang M."/>
            <person name="Chan C."/>
        </authorList>
    </citation>
    <scope>NUCLEOTIDE SEQUENCE [LARGE SCALE GENOMIC DNA]</scope>
</reference>
<organism evidence="1 2">
    <name type="scientific">Prorocentrum cordatum</name>
    <dbReference type="NCBI Taxonomy" id="2364126"/>
    <lineage>
        <taxon>Eukaryota</taxon>
        <taxon>Sar</taxon>
        <taxon>Alveolata</taxon>
        <taxon>Dinophyceae</taxon>
        <taxon>Prorocentrales</taxon>
        <taxon>Prorocentraceae</taxon>
        <taxon>Prorocentrum</taxon>
    </lineage>
</organism>
<dbReference type="EMBL" id="CAUYUJ010004191">
    <property type="protein sequence ID" value="CAK0808501.1"/>
    <property type="molecule type" value="Genomic_DNA"/>
</dbReference>
<protein>
    <submittedName>
        <fullName evidence="1">Uncharacterized protein</fullName>
    </submittedName>
</protein>
<feature type="non-terminal residue" evidence="1">
    <location>
        <position position="422"/>
    </location>
</feature>
<gene>
    <name evidence="1" type="ORF">PCOR1329_LOCUS14081</name>
</gene>
<dbReference type="Proteomes" id="UP001189429">
    <property type="component" value="Unassembled WGS sequence"/>
</dbReference>
<comment type="caution">
    <text evidence="1">The sequence shown here is derived from an EMBL/GenBank/DDBJ whole genome shotgun (WGS) entry which is preliminary data.</text>
</comment>
<name>A0ABN9QQL4_9DINO</name>
<accession>A0ABN9QQL4</accession>
<keyword evidence="2" id="KW-1185">Reference proteome</keyword>
<proteinExistence type="predicted"/>
<sequence>MAAGPWRWIFRLPDDENRIAAEAQVKPHLDPVLRDPKNMRSLVQKLHDAKMLSFRRRARCFAGAFTVIKKDGYHLRLVLDCRPINVLHRPPPASQLATASSLAGLVLGDGETFAWQHAEAGRPLDVHFSGADLTDGYFQFEFEEAAGYFCLAHKVLASEFGVTRVFDDDARQWTYVNPEESYEALLAELRRRGFLWRGDVCAGQDVVQVGLRLIGGAFHMVLHKRERTRRLYCAIHAAIRRRTFSERQLRRLIGHLVNHWMVFPPFMSALHEVWRWLGEHLDTVGDLAPNVIGELQVAAGLVMISRRAMRLRTAATVYRSDSSGKGYALHVGRFAEYEVLLATAWRERWRFKTLEEYLLDEEAVEPTGTRSSAGAETSSLAPAFEKELGFEEVGTAELTSTIWSAGASRVASRRAVEAVETH</sequence>